<dbReference type="Pfam" id="PF01475">
    <property type="entry name" value="FUR"/>
    <property type="match status" value="1"/>
</dbReference>
<dbReference type="OrthoDB" id="399038at2"/>
<proteinExistence type="inferred from homology"/>
<evidence type="ECO:0000256" key="6">
    <source>
        <dbReference type="ARBA" id="ARBA00023163"/>
    </source>
</evidence>
<dbReference type="InterPro" id="IPR036388">
    <property type="entry name" value="WH-like_DNA-bd_sf"/>
</dbReference>
<evidence type="ECO:0000256" key="4">
    <source>
        <dbReference type="ARBA" id="ARBA00023015"/>
    </source>
</evidence>
<feature type="binding site" evidence="7">
    <location>
        <position position="139"/>
    </location>
    <ligand>
        <name>Zn(2+)</name>
        <dbReference type="ChEBI" id="CHEBI:29105"/>
    </ligand>
</feature>
<evidence type="ECO:0000256" key="3">
    <source>
        <dbReference type="ARBA" id="ARBA00022833"/>
    </source>
</evidence>
<dbReference type="InterPro" id="IPR002481">
    <property type="entry name" value="FUR"/>
</dbReference>
<dbReference type="Gene3D" id="1.10.10.10">
    <property type="entry name" value="Winged helix-like DNA-binding domain superfamily/Winged helix DNA-binding domain"/>
    <property type="match status" value="1"/>
</dbReference>
<evidence type="ECO:0000256" key="7">
    <source>
        <dbReference type="PIRSR" id="PIRSR602481-1"/>
    </source>
</evidence>
<dbReference type="InterPro" id="IPR036390">
    <property type="entry name" value="WH_DNA-bd_sf"/>
</dbReference>
<keyword evidence="4" id="KW-0805">Transcription regulation</keyword>
<dbReference type="SUPFAM" id="SSF46785">
    <property type="entry name" value="Winged helix' DNA-binding domain"/>
    <property type="match status" value="1"/>
</dbReference>
<dbReference type="GO" id="GO:0045892">
    <property type="term" value="P:negative regulation of DNA-templated transcription"/>
    <property type="evidence" value="ECO:0007669"/>
    <property type="project" value="TreeGrafter"/>
</dbReference>
<sequence length="144" mass="16963">MYDELYKEYINILKKNKIKITYVRQCILKIIASRKHFTTSELISELESQMDTVNVMSVYNNIDLFLNLNLLLANSLNGKQIVYEAAAPKLIHINCYKCKKFEHINYSSIDEKVSEVLKPLIEKFDFCIDYFKLDVYGLCKDCRK</sequence>
<dbReference type="PANTHER" id="PTHR33202:SF7">
    <property type="entry name" value="FERRIC UPTAKE REGULATION PROTEIN"/>
    <property type="match status" value="1"/>
</dbReference>
<dbReference type="GO" id="GO:0000976">
    <property type="term" value="F:transcription cis-regulatory region binding"/>
    <property type="evidence" value="ECO:0007669"/>
    <property type="project" value="TreeGrafter"/>
</dbReference>
<dbReference type="Proteomes" id="UP000424468">
    <property type="component" value="Chromosome"/>
</dbReference>
<dbReference type="InterPro" id="IPR043135">
    <property type="entry name" value="Fur_C"/>
</dbReference>
<dbReference type="GO" id="GO:1900376">
    <property type="term" value="P:regulation of secondary metabolite biosynthetic process"/>
    <property type="evidence" value="ECO:0007669"/>
    <property type="project" value="TreeGrafter"/>
</dbReference>
<name>A0A6I6C5Y5_9MOLU</name>
<comment type="similarity">
    <text evidence="1">Belongs to the Fur family.</text>
</comment>
<comment type="cofactor">
    <cofactor evidence="7">
        <name>Zn(2+)</name>
        <dbReference type="ChEBI" id="CHEBI:29105"/>
    </cofactor>
    <text evidence="7">Binds 1 zinc ion per subunit.</text>
</comment>
<feature type="binding site" evidence="7">
    <location>
        <position position="98"/>
    </location>
    <ligand>
        <name>Zn(2+)</name>
        <dbReference type="ChEBI" id="CHEBI:29105"/>
    </ligand>
</feature>
<dbReference type="KEGG" id="stab:STABA_v1c09640"/>
<evidence type="ECO:0000313" key="8">
    <source>
        <dbReference type="EMBL" id="QGS52317.1"/>
    </source>
</evidence>
<feature type="binding site" evidence="7">
    <location>
        <position position="142"/>
    </location>
    <ligand>
        <name>Zn(2+)</name>
        <dbReference type="ChEBI" id="CHEBI:29105"/>
    </ligand>
</feature>
<dbReference type="PANTHER" id="PTHR33202">
    <property type="entry name" value="ZINC UPTAKE REGULATION PROTEIN"/>
    <property type="match status" value="1"/>
</dbReference>
<dbReference type="Gene3D" id="3.30.1490.190">
    <property type="match status" value="1"/>
</dbReference>
<dbReference type="RefSeq" id="WP_156007180.1">
    <property type="nucleotide sequence ID" value="NZ_CP046276.1"/>
</dbReference>
<dbReference type="EMBL" id="CP046276">
    <property type="protein sequence ID" value="QGS52317.1"/>
    <property type="molecule type" value="Genomic_DNA"/>
</dbReference>
<evidence type="ECO:0000313" key="9">
    <source>
        <dbReference type="Proteomes" id="UP000424468"/>
    </source>
</evidence>
<evidence type="ECO:0000256" key="1">
    <source>
        <dbReference type="ARBA" id="ARBA00007957"/>
    </source>
</evidence>
<keyword evidence="5" id="KW-0238">DNA-binding</keyword>
<evidence type="ECO:0000256" key="2">
    <source>
        <dbReference type="ARBA" id="ARBA00022491"/>
    </source>
</evidence>
<dbReference type="GO" id="GO:0003700">
    <property type="term" value="F:DNA-binding transcription factor activity"/>
    <property type="evidence" value="ECO:0007669"/>
    <property type="project" value="InterPro"/>
</dbReference>
<keyword evidence="7" id="KW-0479">Metal-binding</keyword>
<evidence type="ECO:0000256" key="5">
    <source>
        <dbReference type="ARBA" id="ARBA00023125"/>
    </source>
</evidence>
<dbReference type="GO" id="GO:0008270">
    <property type="term" value="F:zinc ion binding"/>
    <property type="evidence" value="ECO:0007669"/>
    <property type="project" value="TreeGrafter"/>
</dbReference>
<accession>A0A6I6C5Y5</accession>
<protein>
    <submittedName>
        <fullName evidence="8">Fur family transcriptional regulator</fullName>
    </submittedName>
</protein>
<feature type="binding site" evidence="7">
    <location>
        <position position="95"/>
    </location>
    <ligand>
        <name>Zn(2+)</name>
        <dbReference type="ChEBI" id="CHEBI:29105"/>
    </ligand>
</feature>
<dbReference type="AlphaFoldDB" id="A0A6I6C5Y5"/>
<gene>
    <name evidence="8" type="primary">fur</name>
    <name evidence="8" type="ORF">STABA_v1c09640</name>
</gene>
<keyword evidence="9" id="KW-1185">Reference proteome</keyword>
<keyword evidence="6" id="KW-0804">Transcription</keyword>
<organism evidence="8 9">
    <name type="scientific">Spiroplasma tabanidicola</name>
    <dbReference type="NCBI Taxonomy" id="324079"/>
    <lineage>
        <taxon>Bacteria</taxon>
        <taxon>Bacillati</taxon>
        <taxon>Mycoplasmatota</taxon>
        <taxon>Mollicutes</taxon>
        <taxon>Entomoplasmatales</taxon>
        <taxon>Spiroplasmataceae</taxon>
        <taxon>Spiroplasma</taxon>
    </lineage>
</organism>
<reference evidence="8 9" key="1">
    <citation type="submission" date="2019-11" db="EMBL/GenBank/DDBJ databases">
        <title>Complete genome sequence of Spiroplasma tabanidicola TAUS-1 (DSM 22603).</title>
        <authorList>
            <person name="Huang C.-T."/>
            <person name="Lin Y.-C."/>
            <person name="Kuo C.-H."/>
        </authorList>
    </citation>
    <scope>NUCLEOTIDE SEQUENCE [LARGE SCALE GENOMIC DNA]</scope>
    <source>
        <strain evidence="8 9">TAUS-1</strain>
    </source>
</reference>
<keyword evidence="3 7" id="KW-0862">Zinc</keyword>
<keyword evidence="2" id="KW-0678">Repressor</keyword>